<dbReference type="InterPro" id="IPR000679">
    <property type="entry name" value="Znf_GATA"/>
</dbReference>
<evidence type="ECO:0000313" key="4">
    <source>
        <dbReference type="EMBL" id="CCC82336.1"/>
    </source>
</evidence>
<dbReference type="HOGENOM" id="CLU_165872_0_0_2"/>
<dbReference type="PATRIC" id="fig|768679.9.peg.1736"/>
<dbReference type="OrthoDB" id="15334at2157"/>
<dbReference type="GO" id="GO:0006355">
    <property type="term" value="P:regulation of DNA-templated transcription"/>
    <property type="evidence" value="ECO:0007669"/>
    <property type="project" value="InterPro"/>
</dbReference>
<dbReference type="PROSITE" id="PS50114">
    <property type="entry name" value="GATA_ZN_FINGER_2"/>
    <property type="match status" value="1"/>
</dbReference>
<keyword evidence="4" id="KW-0648">Protein biosynthesis</keyword>
<dbReference type="AlphaFoldDB" id="G4RL91"/>
<feature type="compositionally biased region" description="Basic and acidic residues" evidence="2">
    <location>
        <begin position="78"/>
        <end position="87"/>
    </location>
</feature>
<evidence type="ECO:0000313" key="5">
    <source>
        <dbReference type="Proteomes" id="UP000002654"/>
    </source>
</evidence>
<feature type="domain" description="GATA-type" evidence="3">
    <location>
        <begin position="24"/>
        <end position="59"/>
    </location>
</feature>
<dbReference type="RefSeq" id="WP_014127590.1">
    <property type="nucleotide sequence ID" value="NC_016070.1"/>
</dbReference>
<dbReference type="KEGG" id="ttn:TTX_1715"/>
<dbReference type="GO" id="GO:0003746">
    <property type="term" value="F:translation elongation factor activity"/>
    <property type="evidence" value="ECO:0007669"/>
    <property type="project" value="UniProtKB-KW"/>
</dbReference>
<dbReference type="EMBL" id="FN869859">
    <property type="protein sequence ID" value="CCC82336.1"/>
    <property type="molecule type" value="Genomic_DNA"/>
</dbReference>
<evidence type="ECO:0000256" key="1">
    <source>
        <dbReference type="ARBA" id="ARBA00022833"/>
    </source>
</evidence>
<dbReference type="InterPro" id="IPR007808">
    <property type="entry name" value="Elf1"/>
</dbReference>
<name>G4RL91_THETK</name>
<gene>
    <name evidence="4" type="primary">elf1</name>
    <name evidence="4" type="ordered locus">TTX_1715</name>
</gene>
<accession>G4RL91</accession>
<dbReference type="NCBIfam" id="NF011482">
    <property type="entry name" value="PRK14892.1"/>
    <property type="match status" value="1"/>
</dbReference>
<evidence type="ECO:0000256" key="2">
    <source>
        <dbReference type="SAM" id="MobiDB-lite"/>
    </source>
</evidence>
<reference evidence="4 5" key="1">
    <citation type="journal article" date="2011" name="PLoS ONE">
        <title>The complete genome sequence of Thermoproteus tenax: a physiologically versatile member of the Crenarchaeota.</title>
        <authorList>
            <person name="Siebers B."/>
            <person name="Zaparty M."/>
            <person name="Raddatz G."/>
            <person name="Tjaden B."/>
            <person name="Albers S.V."/>
            <person name="Bell S.D."/>
            <person name="Blombach F."/>
            <person name="Kletzin A."/>
            <person name="Kyrpides N."/>
            <person name="Lanz C."/>
            <person name="Plagens A."/>
            <person name="Rampp M."/>
            <person name="Rosinus A."/>
            <person name="von Jan M."/>
            <person name="Makarova K.S."/>
            <person name="Klenk H.P."/>
            <person name="Schuster S.C."/>
            <person name="Hensel R."/>
        </authorList>
    </citation>
    <scope>NUCLEOTIDE SEQUENCE [LARGE SCALE GENOMIC DNA]</scope>
    <source>
        <strain evidence="5">ATCC 35583 / DSM 2078 / JCM 9277 / NBRC 100435 / Kra 1</strain>
    </source>
</reference>
<dbReference type="Pfam" id="PF05129">
    <property type="entry name" value="Zn_ribbon_Elf1"/>
    <property type="match status" value="1"/>
</dbReference>
<dbReference type="STRING" id="768679.TTX_1715"/>
<dbReference type="PaxDb" id="768679-TTX_1715"/>
<keyword evidence="4" id="KW-0251">Elongation factor</keyword>
<keyword evidence="5" id="KW-1185">Reference proteome</keyword>
<proteinExistence type="predicted"/>
<keyword evidence="1" id="KW-0862">Zinc</keyword>
<dbReference type="eggNOG" id="arCOG04136">
    <property type="taxonomic scope" value="Archaea"/>
</dbReference>
<feature type="region of interest" description="Disordered" evidence="2">
    <location>
        <begin position="78"/>
        <end position="97"/>
    </location>
</feature>
<dbReference type="GeneID" id="11262596"/>
<evidence type="ECO:0000259" key="3">
    <source>
        <dbReference type="PROSITE" id="PS50114"/>
    </source>
</evidence>
<dbReference type="SUPFAM" id="SSF57783">
    <property type="entry name" value="Zinc beta-ribbon"/>
    <property type="match status" value="1"/>
</dbReference>
<dbReference type="InterPro" id="IPR038567">
    <property type="entry name" value="T_Elf1_sf"/>
</dbReference>
<sequence length="97" mass="11141">MGGRRKRRKIIARPRRAIPKIFVCPNCGSQSVNVKRRDDKYIVICGSCGLYEEFEEHPRWTAVDYYNVFVDHFLEGKIRPPDQRSEEGAEGSGNEGP</sequence>
<dbReference type="Gene3D" id="2.20.25.190">
    <property type="match status" value="1"/>
</dbReference>
<organism evidence="4 5">
    <name type="scientific">Thermoproteus tenax (strain ATCC 35583 / DSM 2078 / JCM 9277 / NBRC 100435 / Kra 1)</name>
    <dbReference type="NCBI Taxonomy" id="768679"/>
    <lineage>
        <taxon>Archaea</taxon>
        <taxon>Thermoproteota</taxon>
        <taxon>Thermoprotei</taxon>
        <taxon>Thermoproteales</taxon>
        <taxon>Thermoproteaceae</taxon>
        <taxon>Thermoproteus</taxon>
    </lineage>
</organism>
<protein>
    <submittedName>
        <fullName evidence="4">Transcription elongation factor Elf1, Zn ribbon-containing protein</fullName>
    </submittedName>
</protein>
<dbReference type="GO" id="GO:0043565">
    <property type="term" value="F:sequence-specific DNA binding"/>
    <property type="evidence" value="ECO:0007669"/>
    <property type="project" value="InterPro"/>
</dbReference>
<dbReference type="Proteomes" id="UP000002654">
    <property type="component" value="Chromosome"/>
</dbReference>